<dbReference type="EMBL" id="BAAAJE010000015">
    <property type="protein sequence ID" value="GAA1148295.1"/>
    <property type="molecule type" value="Genomic_DNA"/>
</dbReference>
<dbReference type="Pfam" id="PF00582">
    <property type="entry name" value="Usp"/>
    <property type="match status" value="2"/>
</dbReference>
<evidence type="ECO:0000259" key="2">
    <source>
        <dbReference type="Pfam" id="PF00582"/>
    </source>
</evidence>
<evidence type="ECO:0000313" key="3">
    <source>
        <dbReference type="EMBL" id="GAA1148295.1"/>
    </source>
</evidence>
<dbReference type="Proteomes" id="UP001499979">
    <property type="component" value="Unassembled WGS sequence"/>
</dbReference>
<dbReference type="InterPro" id="IPR006016">
    <property type="entry name" value="UspA"/>
</dbReference>
<accession>A0ABN1UEV2</accession>
<dbReference type="PANTHER" id="PTHR46268:SF15">
    <property type="entry name" value="UNIVERSAL STRESS PROTEIN HP_0031"/>
    <property type="match status" value="1"/>
</dbReference>
<dbReference type="InterPro" id="IPR014729">
    <property type="entry name" value="Rossmann-like_a/b/a_fold"/>
</dbReference>
<comment type="similarity">
    <text evidence="1">Belongs to the universal stress protein A family.</text>
</comment>
<keyword evidence="4" id="KW-1185">Reference proteome</keyword>
<feature type="domain" description="UspA" evidence="2">
    <location>
        <begin position="14"/>
        <end position="152"/>
    </location>
</feature>
<dbReference type="RefSeq" id="WP_343908270.1">
    <property type="nucleotide sequence ID" value="NZ_BAAAJE010000015.1"/>
</dbReference>
<feature type="domain" description="UspA" evidence="2">
    <location>
        <begin position="163"/>
        <end position="288"/>
    </location>
</feature>
<dbReference type="PANTHER" id="PTHR46268">
    <property type="entry name" value="STRESS RESPONSE PROTEIN NHAX"/>
    <property type="match status" value="1"/>
</dbReference>
<evidence type="ECO:0000313" key="4">
    <source>
        <dbReference type="Proteomes" id="UP001499979"/>
    </source>
</evidence>
<gene>
    <name evidence="3" type="ORF">GCM10009606_28760</name>
</gene>
<dbReference type="Gene3D" id="3.40.50.620">
    <property type="entry name" value="HUPs"/>
    <property type="match status" value="2"/>
</dbReference>
<dbReference type="CDD" id="cd00293">
    <property type="entry name" value="USP-like"/>
    <property type="match status" value="1"/>
</dbReference>
<reference evidence="3 4" key="1">
    <citation type="journal article" date="2019" name="Int. J. Syst. Evol. Microbiol.">
        <title>The Global Catalogue of Microorganisms (GCM) 10K type strain sequencing project: providing services to taxonomists for standard genome sequencing and annotation.</title>
        <authorList>
            <consortium name="The Broad Institute Genomics Platform"/>
            <consortium name="The Broad Institute Genome Sequencing Center for Infectious Disease"/>
            <person name="Wu L."/>
            <person name="Ma J."/>
        </authorList>
    </citation>
    <scope>NUCLEOTIDE SEQUENCE [LARGE SCALE GENOMIC DNA]</scope>
    <source>
        <strain evidence="3 4">JCM 11813</strain>
    </source>
</reference>
<dbReference type="SUPFAM" id="SSF52402">
    <property type="entry name" value="Adenine nucleotide alpha hydrolases-like"/>
    <property type="match status" value="2"/>
</dbReference>
<protein>
    <submittedName>
        <fullName evidence="3">Universal stress protein</fullName>
    </submittedName>
</protein>
<evidence type="ECO:0000256" key="1">
    <source>
        <dbReference type="ARBA" id="ARBA00008791"/>
    </source>
</evidence>
<organism evidence="3 4">
    <name type="scientific">Nocardioides aquiterrae</name>
    <dbReference type="NCBI Taxonomy" id="203799"/>
    <lineage>
        <taxon>Bacteria</taxon>
        <taxon>Bacillati</taxon>
        <taxon>Actinomycetota</taxon>
        <taxon>Actinomycetes</taxon>
        <taxon>Propionibacteriales</taxon>
        <taxon>Nocardioidaceae</taxon>
        <taxon>Nocardioides</taxon>
    </lineage>
</organism>
<comment type="caution">
    <text evidence="3">The sequence shown here is derived from an EMBL/GenBank/DDBJ whole genome shotgun (WGS) entry which is preliminary data.</text>
</comment>
<proteinExistence type="inferred from homology"/>
<dbReference type="PRINTS" id="PR01438">
    <property type="entry name" value="UNVRSLSTRESS"/>
</dbReference>
<sequence>MNEQIQEPLVPGGTIVVGVDSHDTWQEAADWAAGQALLDGRGVTLVHVADPAEEMWHDPAGHDTRIGLARTASAADLVLEQARTRVAARAPRLAVHTVLRGGGVRGALHEAARDAHLLVVGARRHRTLWSRLFGTVGTDVVRRPPCPAVVVHTTNPGLVHRGVLAGIDDTERSAAVLDFAFRHASQRALPLTLLHVAPEPTFGPPEDDPEERRYIAEAVAGLHERYPDVHVQTVVGRGDPAAEILDAGRRMNLIVLGAHEGRSLADLLLGSVVSPVVEQADCPVAVVPPVGG</sequence>
<dbReference type="InterPro" id="IPR006015">
    <property type="entry name" value="Universal_stress_UspA"/>
</dbReference>
<name>A0ABN1UEV2_9ACTN</name>